<keyword evidence="3" id="KW-1185">Reference proteome</keyword>
<protein>
    <submittedName>
        <fullName evidence="2">Uncharacterized protein</fullName>
    </submittedName>
</protein>
<sequence>MLAYLGNYFNLKKSFVFYGAYHHQWVNQIIHVLFVPAIFATALSFIARVPITGDINLSHIVAAFYSVSFIKMEPIAGALYAPIIAAMEYLAVRVLVHHVPMSIGIHLLGWATQILGHKFAEGRQPAFREDPLQAIHAAVFFVWLEVLFFLGYRPAEKAELEKLVKERIRMMNVVEGAAEVPKVNAAPKKASA</sequence>
<dbReference type="Proteomes" id="UP000674318">
    <property type="component" value="Chromosome 35"/>
</dbReference>
<dbReference type="GO" id="GO:0046521">
    <property type="term" value="P:sphingoid catabolic process"/>
    <property type="evidence" value="ECO:0007669"/>
    <property type="project" value="TreeGrafter"/>
</dbReference>
<gene>
    <name evidence="2" type="ORF">JKF63_01451</name>
</gene>
<dbReference type="GO" id="GO:0016020">
    <property type="term" value="C:membrane"/>
    <property type="evidence" value="ECO:0007669"/>
    <property type="project" value="GOC"/>
</dbReference>
<dbReference type="PANTHER" id="PTHR28026">
    <property type="entry name" value="DUF962 DOMAIN PROTEIN (AFU_ORTHOLOGUE AFUA_8G05310)"/>
    <property type="match status" value="1"/>
</dbReference>
<evidence type="ECO:0000313" key="3">
    <source>
        <dbReference type="Proteomes" id="UP000674318"/>
    </source>
</evidence>
<comment type="caution">
    <text evidence="2">The sequence shown here is derived from an EMBL/GenBank/DDBJ whole genome shotgun (WGS) entry which is preliminary data.</text>
</comment>
<dbReference type="EMBL" id="JAFJZO010000035">
    <property type="protein sequence ID" value="KAG5492871.1"/>
    <property type="molecule type" value="Genomic_DNA"/>
</dbReference>
<keyword evidence="1" id="KW-0472">Membrane</keyword>
<feature type="transmembrane region" description="Helical" evidence="1">
    <location>
        <begin position="54"/>
        <end position="72"/>
    </location>
</feature>
<keyword evidence="1" id="KW-1133">Transmembrane helix</keyword>
<dbReference type="OrthoDB" id="2124888at2759"/>
<dbReference type="KEGG" id="phet:94287575"/>
<dbReference type="RefSeq" id="XP_067753655.1">
    <property type="nucleotide sequence ID" value="XM_067897498.1"/>
</dbReference>
<evidence type="ECO:0000313" key="2">
    <source>
        <dbReference type="EMBL" id="KAG5492871.1"/>
    </source>
</evidence>
<dbReference type="InterPro" id="IPR009305">
    <property type="entry name" value="Mpo1-like"/>
</dbReference>
<dbReference type="PANTHER" id="PTHR28026:SF9">
    <property type="entry name" value="2-HYDROXY-PALMITIC ACID DIOXYGENASE MPO1"/>
    <property type="match status" value="1"/>
</dbReference>
<proteinExistence type="predicted"/>
<feature type="transmembrane region" description="Helical" evidence="1">
    <location>
        <begin position="132"/>
        <end position="152"/>
    </location>
</feature>
<reference evidence="2 3" key="1">
    <citation type="submission" date="2021-02" db="EMBL/GenBank/DDBJ databases">
        <title>Porcisia hertigi Genome sequencing and assembly.</title>
        <authorList>
            <person name="Almutairi H."/>
            <person name="Gatherer D."/>
        </authorList>
    </citation>
    <scope>NUCLEOTIDE SEQUENCE [LARGE SCALE GENOMIC DNA]</scope>
    <source>
        <strain evidence="2 3">C119</strain>
    </source>
</reference>
<dbReference type="GeneID" id="94287575"/>
<feature type="transmembrane region" description="Helical" evidence="1">
    <location>
        <begin position="25"/>
        <end position="47"/>
    </location>
</feature>
<name>A0A836HGJ9_9TRYP</name>
<organism evidence="2 3">
    <name type="scientific">Porcisia hertigi</name>
    <dbReference type="NCBI Taxonomy" id="2761500"/>
    <lineage>
        <taxon>Eukaryota</taxon>
        <taxon>Discoba</taxon>
        <taxon>Euglenozoa</taxon>
        <taxon>Kinetoplastea</taxon>
        <taxon>Metakinetoplastina</taxon>
        <taxon>Trypanosomatida</taxon>
        <taxon>Trypanosomatidae</taxon>
        <taxon>Leishmaniinae</taxon>
        <taxon>Porcisia</taxon>
    </lineage>
</organism>
<keyword evidence="1" id="KW-0812">Transmembrane</keyword>
<dbReference type="AlphaFoldDB" id="A0A836HGJ9"/>
<dbReference type="Pfam" id="PF06127">
    <property type="entry name" value="Mpo1-like"/>
    <property type="match status" value="1"/>
</dbReference>
<evidence type="ECO:0000256" key="1">
    <source>
        <dbReference type="SAM" id="Phobius"/>
    </source>
</evidence>
<feature type="transmembrane region" description="Helical" evidence="1">
    <location>
        <begin position="103"/>
        <end position="120"/>
    </location>
</feature>
<accession>A0A836HGJ9</accession>
<dbReference type="GO" id="GO:0005783">
    <property type="term" value="C:endoplasmic reticulum"/>
    <property type="evidence" value="ECO:0007669"/>
    <property type="project" value="TreeGrafter"/>
</dbReference>